<evidence type="ECO:0000256" key="3">
    <source>
        <dbReference type="ARBA" id="ARBA00022676"/>
    </source>
</evidence>
<keyword evidence="5 8" id="KW-0812">Transmembrane</keyword>
<feature type="transmembrane region" description="Helical" evidence="8">
    <location>
        <begin position="320"/>
        <end position="337"/>
    </location>
</feature>
<feature type="transmembrane region" description="Helical" evidence="8">
    <location>
        <begin position="115"/>
        <end position="136"/>
    </location>
</feature>
<proteinExistence type="predicted"/>
<dbReference type="PANTHER" id="PTHR33908:SF11">
    <property type="entry name" value="MEMBRANE PROTEIN"/>
    <property type="match status" value="1"/>
</dbReference>
<keyword evidence="4" id="KW-0808">Transferase</keyword>
<evidence type="ECO:0000256" key="1">
    <source>
        <dbReference type="ARBA" id="ARBA00004651"/>
    </source>
</evidence>
<feature type="transmembrane region" description="Helical" evidence="8">
    <location>
        <begin position="343"/>
        <end position="363"/>
    </location>
</feature>
<evidence type="ECO:0000256" key="5">
    <source>
        <dbReference type="ARBA" id="ARBA00022692"/>
    </source>
</evidence>
<keyword evidence="3" id="KW-0328">Glycosyltransferase</keyword>
<sequence>MFNLRSKSTFYWLLIVLIILLFFSDILFSYFSQDDFFHLRVVMTKNFGDIPSFFLSMQSEYAFYRPLSRETFNLIMYKVFGLNPLPFHIVNFGFILSNIYLVYKLMGKIVKDKSASFLAALVYAVSSIHSIELFYLASVQTLLASFFMLLSIIFYINFRSQGNNFFFLPALLAFILGLASHETAIVLPGVLILIILFLRKKGQKIVDLRLYLPLLPFLLTGAFYLLSTSLLSGMPEQKVYQPIFSIKGVINSLSWYTLWSFGMSEIFADFIGPKFSIHPSLMKYYGQYTVVSVAMLGILLSILAFLSFQVRKVRADWRPVILFGLSFIFALFPFLFFPQHKSSYYLTFSTVWFSSFLASILFSGWRISKLSRLTVILFLIIFGALSYQTVKLNHLTYWAAKRAPAAKYILSDIKITYPHPGKGSIFYIKDDPEYPFIAKEWGSSSKQAFYILSGSDALKLLYLDPTIRVYFEGMGIPLDADLTKAIQYTAKFPY</sequence>
<evidence type="ECO:0000256" key="4">
    <source>
        <dbReference type="ARBA" id="ARBA00022679"/>
    </source>
</evidence>
<dbReference type="PANTHER" id="PTHR33908">
    <property type="entry name" value="MANNOSYLTRANSFERASE YKCB-RELATED"/>
    <property type="match status" value="1"/>
</dbReference>
<organism evidence="9 10">
    <name type="scientific">Candidatus Daviesbacteria bacterium GW2011_GWA2_42_7</name>
    <dbReference type="NCBI Taxonomy" id="1618425"/>
    <lineage>
        <taxon>Bacteria</taxon>
        <taxon>Candidatus Daviesiibacteriota</taxon>
    </lineage>
</organism>
<comment type="subcellular location">
    <subcellularLocation>
        <location evidence="1">Cell membrane</location>
        <topology evidence="1">Multi-pass membrane protein</topology>
    </subcellularLocation>
</comment>
<evidence type="ECO:0008006" key="11">
    <source>
        <dbReference type="Google" id="ProtNLM"/>
    </source>
</evidence>
<evidence type="ECO:0000256" key="6">
    <source>
        <dbReference type="ARBA" id="ARBA00022989"/>
    </source>
</evidence>
<dbReference type="InterPro" id="IPR050297">
    <property type="entry name" value="LipidA_mod_glycosyltrf_83"/>
</dbReference>
<name>A0A0G1E6L5_9BACT</name>
<feature type="transmembrane region" description="Helical" evidence="8">
    <location>
        <begin position="370"/>
        <end position="387"/>
    </location>
</feature>
<evidence type="ECO:0000256" key="7">
    <source>
        <dbReference type="ARBA" id="ARBA00023136"/>
    </source>
</evidence>
<dbReference type="PATRIC" id="fig|1618425.3.peg.549"/>
<keyword evidence="7 8" id="KW-0472">Membrane</keyword>
<gene>
    <name evidence="9" type="ORF">UV41_C0033G0003</name>
</gene>
<accession>A0A0G1E6L5</accession>
<feature type="transmembrane region" description="Helical" evidence="8">
    <location>
        <begin position="142"/>
        <end position="158"/>
    </location>
</feature>
<dbReference type="GO" id="GO:0005886">
    <property type="term" value="C:plasma membrane"/>
    <property type="evidence" value="ECO:0007669"/>
    <property type="project" value="UniProtKB-SubCell"/>
</dbReference>
<protein>
    <recommendedName>
        <fullName evidence="11">Glycosyltransferase RgtA/B/C/D-like domain-containing protein</fullName>
    </recommendedName>
</protein>
<comment type="caution">
    <text evidence="9">The sequence shown here is derived from an EMBL/GenBank/DDBJ whole genome shotgun (WGS) entry which is preliminary data.</text>
</comment>
<keyword evidence="6 8" id="KW-1133">Transmembrane helix</keyword>
<reference evidence="9 10" key="1">
    <citation type="journal article" date="2015" name="Nature">
        <title>rRNA introns, odd ribosomes, and small enigmatic genomes across a large radiation of phyla.</title>
        <authorList>
            <person name="Brown C.T."/>
            <person name="Hug L.A."/>
            <person name="Thomas B.C."/>
            <person name="Sharon I."/>
            <person name="Castelle C.J."/>
            <person name="Singh A."/>
            <person name="Wilkins M.J."/>
            <person name="Williams K.H."/>
            <person name="Banfield J.F."/>
        </authorList>
    </citation>
    <scope>NUCLEOTIDE SEQUENCE [LARGE SCALE GENOMIC DNA]</scope>
</reference>
<dbReference type="GO" id="GO:0009103">
    <property type="term" value="P:lipopolysaccharide biosynthetic process"/>
    <property type="evidence" value="ECO:0007669"/>
    <property type="project" value="UniProtKB-ARBA"/>
</dbReference>
<evidence type="ECO:0000313" key="10">
    <source>
        <dbReference type="Proteomes" id="UP000034785"/>
    </source>
</evidence>
<dbReference type="GO" id="GO:0016763">
    <property type="term" value="F:pentosyltransferase activity"/>
    <property type="evidence" value="ECO:0007669"/>
    <property type="project" value="TreeGrafter"/>
</dbReference>
<evidence type="ECO:0000313" key="9">
    <source>
        <dbReference type="EMBL" id="KKS70193.1"/>
    </source>
</evidence>
<feature type="transmembrane region" description="Helical" evidence="8">
    <location>
        <begin position="165"/>
        <end position="198"/>
    </location>
</feature>
<dbReference type="AlphaFoldDB" id="A0A0G1E6L5"/>
<feature type="transmembrane region" description="Helical" evidence="8">
    <location>
        <begin position="85"/>
        <end position="103"/>
    </location>
</feature>
<keyword evidence="2" id="KW-1003">Cell membrane</keyword>
<feature type="transmembrane region" description="Helical" evidence="8">
    <location>
        <begin position="253"/>
        <end position="272"/>
    </location>
</feature>
<dbReference type="Proteomes" id="UP000034785">
    <property type="component" value="Unassembled WGS sequence"/>
</dbReference>
<evidence type="ECO:0000256" key="8">
    <source>
        <dbReference type="SAM" id="Phobius"/>
    </source>
</evidence>
<feature type="transmembrane region" description="Helical" evidence="8">
    <location>
        <begin position="210"/>
        <end position="232"/>
    </location>
</feature>
<feature type="transmembrane region" description="Helical" evidence="8">
    <location>
        <begin position="284"/>
        <end position="308"/>
    </location>
</feature>
<dbReference type="EMBL" id="LCEJ01000033">
    <property type="protein sequence ID" value="KKS70193.1"/>
    <property type="molecule type" value="Genomic_DNA"/>
</dbReference>
<evidence type="ECO:0000256" key="2">
    <source>
        <dbReference type="ARBA" id="ARBA00022475"/>
    </source>
</evidence>
<feature type="transmembrane region" description="Helical" evidence="8">
    <location>
        <begin position="12"/>
        <end position="31"/>
    </location>
</feature>